<proteinExistence type="predicted"/>
<protein>
    <submittedName>
        <fullName evidence="1">Uncharacterized protein</fullName>
    </submittedName>
</protein>
<evidence type="ECO:0000313" key="1">
    <source>
        <dbReference type="EMBL" id="OBR67620.1"/>
    </source>
</evidence>
<dbReference type="EMBL" id="LYPA01000032">
    <property type="protein sequence ID" value="OBR67620.1"/>
    <property type="molecule type" value="Genomic_DNA"/>
</dbReference>
<name>A0A1A5YQE6_9BACL</name>
<accession>A0A1A5YQE6</accession>
<evidence type="ECO:0000313" key="2">
    <source>
        <dbReference type="Proteomes" id="UP000092024"/>
    </source>
</evidence>
<keyword evidence="2" id="KW-1185">Reference proteome</keyword>
<comment type="caution">
    <text evidence="1">The sequence shown here is derived from an EMBL/GenBank/DDBJ whole genome shotgun (WGS) entry which is preliminary data.</text>
</comment>
<reference evidence="1 2" key="1">
    <citation type="submission" date="2016-05" db="EMBL/GenBank/DDBJ databases">
        <title>Paenibacillus oryzae. sp. nov., isolated from the rice root.</title>
        <authorList>
            <person name="Zhang J."/>
            <person name="Zhang X."/>
        </authorList>
    </citation>
    <scope>NUCLEOTIDE SEQUENCE [LARGE SCALE GENOMIC DNA]</scope>
    <source>
        <strain evidence="1 2">1DrF-4</strain>
    </source>
</reference>
<dbReference type="AlphaFoldDB" id="A0A1A5YQE6"/>
<gene>
    <name evidence="1" type="ORF">A7K91_22335</name>
</gene>
<organism evidence="1 2">
    <name type="scientific">Paenibacillus oryzae</name>
    <dbReference type="NCBI Taxonomy" id="1844972"/>
    <lineage>
        <taxon>Bacteria</taxon>
        <taxon>Bacillati</taxon>
        <taxon>Bacillota</taxon>
        <taxon>Bacilli</taxon>
        <taxon>Bacillales</taxon>
        <taxon>Paenibacillaceae</taxon>
        <taxon>Paenibacillus</taxon>
    </lineage>
</organism>
<sequence length="69" mass="7980">MNNSSFNEISCVFGRKIPGLLQFIRVDILQLRDQKGFVIIRCDVLLNNVEAHTNKGEGDHYIKRRQHIA</sequence>
<dbReference type="Proteomes" id="UP000092024">
    <property type="component" value="Unassembled WGS sequence"/>
</dbReference>